<gene>
    <name evidence="1" type="ORF">GCM10017586_06980</name>
</gene>
<organism evidence="1 2">
    <name type="scientific">Microbacterium imperiale</name>
    <dbReference type="NCBI Taxonomy" id="33884"/>
    <lineage>
        <taxon>Bacteria</taxon>
        <taxon>Bacillati</taxon>
        <taxon>Actinomycetota</taxon>
        <taxon>Actinomycetes</taxon>
        <taxon>Micrococcales</taxon>
        <taxon>Microbacteriaceae</taxon>
        <taxon>Microbacterium</taxon>
    </lineage>
</organism>
<reference evidence="1" key="2">
    <citation type="submission" date="2023-01" db="EMBL/GenBank/DDBJ databases">
        <authorList>
            <person name="Sun Q."/>
            <person name="Evtushenko L."/>
        </authorList>
    </citation>
    <scope>NUCLEOTIDE SEQUENCE</scope>
    <source>
        <strain evidence="1">VKM Ac-1447</strain>
    </source>
</reference>
<dbReference type="EMBL" id="BSEO01000001">
    <property type="protein sequence ID" value="GLJ79016.1"/>
    <property type="molecule type" value="Genomic_DNA"/>
</dbReference>
<evidence type="ECO:0000313" key="2">
    <source>
        <dbReference type="Proteomes" id="UP001142317"/>
    </source>
</evidence>
<sequence>MRRMTAPQLQVGGAMEFVEICRSFDVEPPAALVRGLELLDIADEFRDDRPLPRLLDLAPEEVGPLITDLSIRRHAGSGALNPDGLATGASAFAEKLLAEMREATLPELDRIVSDLRPRFDELAKPLLVAAQEHGFTSATTSDDVITQSPAAIEAWRALRHAEAALEPIADVWRSMTTIFAVEPTRSTLPTAHQHNSQHSVNFSVCFAAGENWSLDEGFVTSQYRSHLDWLAIAARGLRLNSPTEVGEKIATRDRQQRAAAVAAAEANRADRDAENAAFAAALDAAPSAAAIARVGRG</sequence>
<dbReference type="Proteomes" id="UP001142317">
    <property type="component" value="Unassembled WGS sequence"/>
</dbReference>
<name>A0A9W6HF48_9MICO</name>
<keyword evidence="2" id="KW-1185">Reference proteome</keyword>
<accession>A0A9W6HF48</accession>
<proteinExistence type="predicted"/>
<comment type="caution">
    <text evidence="1">The sequence shown here is derived from an EMBL/GenBank/DDBJ whole genome shotgun (WGS) entry which is preliminary data.</text>
</comment>
<reference evidence="1" key="1">
    <citation type="journal article" date="2014" name="Int. J. Syst. Evol. Microbiol.">
        <title>Complete genome sequence of Corynebacterium casei LMG S-19264T (=DSM 44701T), isolated from a smear-ripened cheese.</title>
        <authorList>
            <consortium name="US DOE Joint Genome Institute (JGI-PGF)"/>
            <person name="Walter F."/>
            <person name="Albersmeier A."/>
            <person name="Kalinowski J."/>
            <person name="Ruckert C."/>
        </authorList>
    </citation>
    <scope>NUCLEOTIDE SEQUENCE</scope>
    <source>
        <strain evidence="1">VKM Ac-1447</strain>
    </source>
</reference>
<dbReference type="AlphaFoldDB" id="A0A9W6HF48"/>
<evidence type="ECO:0000313" key="1">
    <source>
        <dbReference type="EMBL" id="GLJ79016.1"/>
    </source>
</evidence>
<protein>
    <submittedName>
        <fullName evidence="1">Uncharacterized protein</fullName>
    </submittedName>
</protein>